<name>A0A7S0X080_9CHLO</name>
<gene>
    <name evidence="1" type="ORF">CLEI1391_LOCUS18245</name>
</gene>
<organism evidence="1">
    <name type="scientific">Chlamydomonas leiostraca</name>
    <dbReference type="NCBI Taxonomy" id="1034604"/>
    <lineage>
        <taxon>Eukaryota</taxon>
        <taxon>Viridiplantae</taxon>
        <taxon>Chlorophyta</taxon>
        <taxon>core chlorophytes</taxon>
        <taxon>Chlorophyceae</taxon>
        <taxon>CS clade</taxon>
        <taxon>Chlamydomonadales</taxon>
        <taxon>Chlamydomonadaceae</taxon>
        <taxon>Chlamydomonas</taxon>
    </lineage>
</organism>
<accession>A0A7S0X080</accession>
<sequence length="125" mass="12923">MKFELDNDKLLQANAAGAIAYGIGQAIPKSPLNDVTFTGGLGDGPSRHMAALSSAVGASCCISAKSSDSKTKKDMLKLCGVGWVACAGIHVLNWQQKHEKKDAAIGQAVAKAAFGGLNLYAGFKK</sequence>
<dbReference type="AlphaFoldDB" id="A0A7S0X080"/>
<protein>
    <submittedName>
        <fullName evidence="1">Uncharacterized protein</fullName>
    </submittedName>
</protein>
<evidence type="ECO:0000313" key="1">
    <source>
        <dbReference type="EMBL" id="CAD8694062.1"/>
    </source>
</evidence>
<dbReference type="EMBL" id="HBFB01032613">
    <property type="protein sequence ID" value="CAD8694062.1"/>
    <property type="molecule type" value="Transcribed_RNA"/>
</dbReference>
<reference evidence="1" key="1">
    <citation type="submission" date="2021-01" db="EMBL/GenBank/DDBJ databases">
        <authorList>
            <person name="Corre E."/>
            <person name="Pelletier E."/>
            <person name="Niang G."/>
            <person name="Scheremetjew M."/>
            <person name="Finn R."/>
            <person name="Kale V."/>
            <person name="Holt S."/>
            <person name="Cochrane G."/>
            <person name="Meng A."/>
            <person name="Brown T."/>
            <person name="Cohen L."/>
        </authorList>
    </citation>
    <scope>NUCLEOTIDE SEQUENCE</scope>
    <source>
        <strain evidence="1">SAG 11-49</strain>
    </source>
</reference>
<proteinExistence type="predicted"/>